<keyword evidence="1" id="KW-0472">Membrane</keyword>
<dbReference type="EMBL" id="RCHS01004067">
    <property type="protein sequence ID" value="RMX37867.1"/>
    <property type="molecule type" value="Genomic_DNA"/>
</dbReference>
<evidence type="ECO:0008006" key="4">
    <source>
        <dbReference type="Google" id="ProtNLM"/>
    </source>
</evidence>
<proteinExistence type="predicted"/>
<dbReference type="AlphaFoldDB" id="A0A3M6T8Z1"/>
<name>A0A3M6T8Z1_POCDA</name>
<organism evidence="2 3">
    <name type="scientific">Pocillopora damicornis</name>
    <name type="common">Cauliflower coral</name>
    <name type="synonym">Millepora damicornis</name>
    <dbReference type="NCBI Taxonomy" id="46731"/>
    <lineage>
        <taxon>Eukaryota</taxon>
        <taxon>Metazoa</taxon>
        <taxon>Cnidaria</taxon>
        <taxon>Anthozoa</taxon>
        <taxon>Hexacorallia</taxon>
        <taxon>Scleractinia</taxon>
        <taxon>Astrocoeniina</taxon>
        <taxon>Pocilloporidae</taxon>
        <taxon>Pocillopora</taxon>
    </lineage>
</organism>
<sequence length="129" mass="14660">MDPTVNNYVTVPSAVNLFVAAVCWLVCSFFLLFGRTALIGGVKERECEVQSKTNFGFSIFIRSVRPSIPKLRVVKKKRNDPLGFIVLQTQLAFTIGSRNKQAILDSYQSEIFCYTMNPLMIKPREYKLS</sequence>
<reference evidence="2 3" key="1">
    <citation type="journal article" date="2018" name="Sci. Rep.">
        <title>Comparative analysis of the Pocillopora damicornis genome highlights role of immune system in coral evolution.</title>
        <authorList>
            <person name="Cunning R."/>
            <person name="Bay R.A."/>
            <person name="Gillette P."/>
            <person name="Baker A.C."/>
            <person name="Traylor-Knowles N."/>
        </authorList>
    </citation>
    <scope>NUCLEOTIDE SEQUENCE [LARGE SCALE GENOMIC DNA]</scope>
    <source>
        <strain evidence="2">RSMAS</strain>
        <tissue evidence="2">Whole animal</tissue>
    </source>
</reference>
<keyword evidence="3" id="KW-1185">Reference proteome</keyword>
<accession>A0A3M6T8Z1</accession>
<dbReference type="Proteomes" id="UP000275408">
    <property type="component" value="Unassembled WGS sequence"/>
</dbReference>
<evidence type="ECO:0000313" key="3">
    <source>
        <dbReference type="Proteomes" id="UP000275408"/>
    </source>
</evidence>
<protein>
    <recommendedName>
        <fullName evidence="4">Transmembrane protein</fullName>
    </recommendedName>
</protein>
<gene>
    <name evidence="2" type="ORF">pdam_00007087</name>
</gene>
<evidence type="ECO:0000313" key="2">
    <source>
        <dbReference type="EMBL" id="RMX37867.1"/>
    </source>
</evidence>
<feature type="transmembrane region" description="Helical" evidence="1">
    <location>
        <begin position="14"/>
        <end position="33"/>
    </location>
</feature>
<evidence type="ECO:0000256" key="1">
    <source>
        <dbReference type="SAM" id="Phobius"/>
    </source>
</evidence>
<keyword evidence="1" id="KW-0812">Transmembrane</keyword>
<comment type="caution">
    <text evidence="2">The sequence shown here is derived from an EMBL/GenBank/DDBJ whole genome shotgun (WGS) entry which is preliminary data.</text>
</comment>
<keyword evidence="1" id="KW-1133">Transmembrane helix</keyword>